<evidence type="ECO:0000256" key="10">
    <source>
        <dbReference type="ARBA" id="ARBA00023136"/>
    </source>
</evidence>
<keyword evidence="12" id="KW-0539">Nucleus</keyword>
<dbReference type="GO" id="GO:0031965">
    <property type="term" value="C:nuclear membrane"/>
    <property type="evidence" value="ECO:0007669"/>
    <property type="project" value="UniProtKB-SubCell"/>
</dbReference>
<proteinExistence type="inferred from homology"/>
<dbReference type="GO" id="GO:0048288">
    <property type="term" value="P:nuclear membrane fusion involved in karyogamy"/>
    <property type="evidence" value="ECO:0007669"/>
    <property type="project" value="InterPro"/>
</dbReference>
<protein>
    <recommendedName>
        <fullName evidence="15">Nuclear fusion protein KAR5</fullName>
    </recommendedName>
</protein>
<keyword evidence="9" id="KW-1133">Transmembrane helix</keyword>
<dbReference type="OMA" id="ENEPLCH"/>
<sequence length="488" mass="55472">MALALKLPFNAMLRSPIEENPSSTRSTNPFNPAELLDGKIEKAEIYTKAITELKRFENEPLCHRTATKVLLNNCQNLEEINEENYDLYSTRLQRQHVESFALSLAMCDLERIKFIIPSSCEPFGSEALALASERGNGDLKVSSEQVGQCLEALGRDHTYWITWTSYRDKALLFCRAARIDIDKDQTIALHQRLVKVMAEFMQGAESELEKFRSRMAKESQAASSYFEDVMTQTSSMSIKVQSTFNSLSKELKLLRDGFVTSFNSAITSNHDLEKMIRNMFQVAVEATAEMAAAQENTMDMVQVSALLRTEALLADLEYSMVDRFNRTLEILESSLLQRGEELNAVLEQKYQSLSTFIISQTNLIHNQSKLILENHERVLNSQKSINYSNESWNDYMLLTSFAILALITGNYRLVPTFAGNIRLLFLGSIVGSIIILTRDQDWSYEVAAIKTAFAPIYSTNRTTDSPSWTQSNHFSYDFLEQSHLSNFD</sequence>
<dbReference type="GO" id="GO:0000742">
    <property type="term" value="P:karyogamy involved in conjugation with cellular fusion"/>
    <property type="evidence" value="ECO:0007669"/>
    <property type="project" value="InterPro"/>
</dbReference>
<dbReference type="InterPro" id="IPR007292">
    <property type="entry name" value="Nuclear_fusion_Kar5"/>
</dbReference>
<accession>A0A3E2HNY2</accession>
<keyword evidence="6" id="KW-0812">Transmembrane</keyword>
<evidence type="ECO:0000313" key="13">
    <source>
        <dbReference type="EMBL" id="RFU35095.1"/>
    </source>
</evidence>
<evidence type="ECO:0000313" key="14">
    <source>
        <dbReference type="Proteomes" id="UP000258309"/>
    </source>
</evidence>
<comment type="function">
    <text evidence="1">Required for nuclear membrane fusion during karyogamy.</text>
</comment>
<evidence type="ECO:0008006" key="15">
    <source>
        <dbReference type="Google" id="ProtNLM"/>
    </source>
</evidence>
<evidence type="ECO:0000256" key="5">
    <source>
        <dbReference type="ARBA" id="ARBA00022459"/>
    </source>
</evidence>
<dbReference type="EMBL" id="NCSJ02000012">
    <property type="protein sequence ID" value="RFU35095.1"/>
    <property type="molecule type" value="Genomic_DNA"/>
</dbReference>
<reference evidence="13 14" key="1">
    <citation type="submission" date="2018-05" db="EMBL/GenBank/DDBJ databases">
        <title>Draft genome sequence of Scytalidium lignicola DSM 105466, a ubiquitous saprotrophic fungus.</title>
        <authorList>
            <person name="Buettner E."/>
            <person name="Gebauer A.M."/>
            <person name="Hofrichter M."/>
            <person name="Liers C."/>
            <person name="Kellner H."/>
        </authorList>
    </citation>
    <scope>NUCLEOTIDE SEQUENCE [LARGE SCALE GENOMIC DNA]</scope>
    <source>
        <strain evidence="13 14">DSM 105466</strain>
    </source>
</reference>
<feature type="non-terminal residue" evidence="13">
    <location>
        <position position="488"/>
    </location>
</feature>
<organism evidence="13 14">
    <name type="scientific">Scytalidium lignicola</name>
    <name type="common">Hyphomycete</name>
    <dbReference type="NCBI Taxonomy" id="5539"/>
    <lineage>
        <taxon>Eukaryota</taxon>
        <taxon>Fungi</taxon>
        <taxon>Dikarya</taxon>
        <taxon>Ascomycota</taxon>
        <taxon>Pezizomycotina</taxon>
        <taxon>Leotiomycetes</taxon>
        <taxon>Leotiomycetes incertae sedis</taxon>
        <taxon>Scytalidium</taxon>
    </lineage>
</organism>
<evidence type="ECO:0000256" key="6">
    <source>
        <dbReference type="ARBA" id="ARBA00022692"/>
    </source>
</evidence>
<keyword evidence="8" id="KW-0256">Endoplasmic reticulum</keyword>
<keyword evidence="14" id="KW-1185">Reference proteome</keyword>
<dbReference type="Proteomes" id="UP000258309">
    <property type="component" value="Unassembled WGS sequence"/>
</dbReference>
<name>A0A3E2HNY2_SCYLI</name>
<dbReference type="PANTHER" id="PTHR28012:SF1">
    <property type="entry name" value="NUCLEAR FUSION PROTEIN KAR5"/>
    <property type="match status" value="1"/>
</dbReference>
<keyword evidence="5" id="KW-0415">Karyogamy</keyword>
<keyword evidence="11" id="KW-0325">Glycoprotein</keyword>
<evidence type="ECO:0000256" key="8">
    <source>
        <dbReference type="ARBA" id="ARBA00022824"/>
    </source>
</evidence>
<dbReference type="GO" id="GO:0005789">
    <property type="term" value="C:endoplasmic reticulum membrane"/>
    <property type="evidence" value="ECO:0007669"/>
    <property type="project" value="UniProtKB-SubCell"/>
</dbReference>
<comment type="subcellular location">
    <subcellularLocation>
        <location evidence="3">Endoplasmic reticulum membrane</location>
    </subcellularLocation>
    <subcellularLocation>
        <location evidence="2">Nucleus membrane</location>
    </subcellularLocation>
</comment>
<comment type="similarity">
    <text evidence="4">Belongs to the KAR5 family.</text>
</comment>
<comment type="caution">
    <text evidence="13">The sequence shown here is derived from an EMBL/GenBank/DDBJ whole genome shotgun (WGS) entry which is preliminary data.</text>
</comment>
<feature type="non-terminal residue" evidence="13">
    <location>
        <position position="1"/>
    </location>
</feature>
<evidence type="ECO:0000256" key="4">
    <source>
        <dbReference type="ARBA" id="ARBA00010473"/>
    </source>
</evidence>
<keyword evidence="10" id="KW-0472">Membrane</keyword>
<dbReference type="AlphaFoldDB" id="A0A3E2HNY2"/>
<evidence type="ECO:0000256" key="3">
    <source>
        <dbReference type="ARBA" id="ARBA00004586"/>
    </source>
</evidence>
<keyword evidence="7" id="KW-0732">Signal</keyword>
<evidence type="ECO:0000256" key="7">
    <source>
        <dbReference type="ARBA" id="ARBA00022729"/>
    </source>
</evidence>
<evidence type="ECO:0000256" key="2">
    <source>
        <dbReference type="ARBA" id="ARBA00004126"/>
    </source>
</evidence>
<dbReference type="OrthoDB" id="5311848at2759"/>
<evidence type="ECO:0000256" key="12">
    <source>
        <dbReference type="ARBA" id="ARBA00023242"/>
    </source>
</evidence>
<evidence type="ECO:0000256" key="1">
    <source>
        <dbReference type="ARBA" id="ARBA00003389"/>
    </source>
</evidence>
<dbReference type="PANTHER" id="PTHR28012">
    <property type="entry name" value="NUCLEAR FUSION PROTEIN KAR5"/>
    <property type="match status" value="1"/>
</dbReference>
<evidence type="ECO:0000256" key="11">
    <source>
        <dbReference type="ARBA" id="ARBA00023180"/>
    </source>
</evidence>
<gene>
    <name evidence="13" type="ORF">B7463_g1209</name>
</gene>
<evidence type="ECO:0000256" key="9">
    <source>
        <dbReference type="ARBA" id="ARBA00022989"/>
    </source>
</evidence>